<dbReference type="PANTHER" id="PTHR30204:SF93">
    <property type="entry name" value="HTH MERR-TYPE DOMAIN-CONTAINING PROTEIN"/>
    <property type="match status" value="1"/>
</dbReference>
<dbReference type="InterPro" id="IPR009061">
    <property type="entry name" value="DNA-bd_dom_put_sf"/>
</dbReference>
<dbReference type="SMART" id="SM00422">
    <property type="entry name" value="HTH_MERR"/>
    <property type="match status" value="1"/>
</dbReference>
<dbReference type="PROSITE" id="PS00552">
    <property type="entry name" value="HTH_MERR_1"/>
    <property type="match status" value="1"/>
</dbReference>
<keyword evidence="1" id="KW-0238">DNA-binding</keyword>
<evidence type="ECO:0000313" key="4">
    <source>
        <dbReference type="Proteomes" id="UP000642993"/>
    </source>
</evidence>
<evidence type="ECO:0000313" key="3">
    <source>
        <dbReference type="EMBL" id="MBD8506705.1"/>
    </source>
</evidence>
<dbReference type="EMBL" id="JACYWE010000005">
    <property type="protein sequence ID" value="MBD8506705.1"/>
    <property type="molecule type" value="Genomic_DNA"/>
</dbReference>
<organism evidence="3 4">
    <name type="scientific">Lolliginicoccus lacisalsi</name>
    <dbReference type="NCBI Taxonomy" id="2742202"/>
    <lineage>
        <taxon>Bacteria</taxon>
        <taxon>Bacillati</taxon>
        <taxon>Actinomycetota</taxon>
        <taxon>Actinomycetes</taxon>
        <taxon>Mycobacteriales</taxon>
        <taxon>Hoyosellaceae</taxon>
        <taxon>Lolliginicoccus</taxon>
    </lineage>
</organism>
<dbReference type="GO" id="GO:0003677">
    <property type="term" value="F:DNA binding"/>
    <property type="evidence" value="ECO:0007669"/>
    <property type="project" value="UniProtKB-KW"/>
</dbReference>
<name>A0A927PL40_9ACTN</name>
<dbReference type="InterPro" id="IPR000551">
    <property type="entry name" value="MerR-type_HTH_dom"/>
</dbReference>
<dbReference type="InterPro" id="IPR016024">
    <property type="entry name" value="ARM-type_fold"/>
</dbReference>
<dbReference type="AlphaFoldDB" id="A0A927PL40"/>
<proteinExistence type="predicted"/>
<evidence type="ECO:0000259" key="2">
    <source>
        <dbReference type="PROSITE" id="PS50937"/>
    </source>
</evidence>
<dbReference type="PROSITE" id="PS50937">
    <property type="entry name" value="HTH_MERR_2"/>
    <property type="match status" value="1"/>
</dbReference>
<dbReference type="Proteomes" id="UP000642993">
    <property type="component" value="Unassembled WGS sequence"/>
</dbReference>
<dbReference type="InterPro" id="IPR047057">
    <property type="entry name" value="MerR_fam"/>
</dbReference>
<dbReference type="Pfam" id="PF13411">
    <property type="entry name" value="MerR_1"/>
    <property type="match status" value="1"/>
</dbReference>
<dbReference type="GO" id="GO:0003700">
    <property type="term" value="F:DNA-binding transcription factor activity"/>
    <property type="evidence" value="ECO:0007669"/>
    <property type="project" value="InterPro"/>
</dbReference>
<dbReference type="Pfam" id="PF13646">
    <property type="entry name" value="HEAT_2"/>
    <property type="match status" value="1"/>
</dbReference>
<dbReference type="SUPFAM" id="SSF46955">
    <property type="entry name" value="Putative DNA-binding domain"/>
    <property type="match status" value="1"/>
</dbReference>
<dbReference type="PRINTS" id="PR00040">
    <property type="entry name" value="HTHMERR"/>
</dbReference>
<dbReference type="Gene3D" id="1.10.1660.10">
    <property type="match status" value="1"/>
</dbReference>
<dbReference type="PANTHER" id="PTHR30204">
    <property type="entry name" value="REDOX-CYCLING DRUG-SENSING TRANSCRIPTIONAL ACTIVATOR SOXR"/>
    <property type="match status" value="1"/>
</dbReference>
<dbReference type="SMART" id="SM00567">
    <property type="entry name" value="EZ_HEAT"/>
    <property type="match status" value="3"/>
</dbReference>
<keyword evidence="4" id="KW-1185">Reference proteome</keyword>
<dbReference type="RefSeq" id="WP_192039179.1">
    <property type="nucleotide sequence ID" value="NZ_JACYWE010000005.1"/>
</dbReference>
<comment type="caution">
    <text evidence="3">The sequence shown here is derived from an EMBL/GenBank/DDBJ whole genome shotgun (WGS) entry which is preliminary data.</text>
</comment>
<gene>
    <name evidence="3" type="ORF">HT102_09425</name>
</gene>
<dbReference type="InterPro" id="IPR004155">
    <property type="entry name" value="PBS_lyase_HEAT"/>
</dbReference>
<feature type="domain" description="HTH merR-type" evidence="2">
    <location>
        <begin position="1"/>
        <end position="69"/>
    </location>
</feature>
<dbReference type="Gene3D" id="1.25.10.10">
    <property type="entry name" value="Leucine-rich Repeat Variant"/>
    <property type="match status" value="1"/>
</dbReference>
<dbReference type="SUPFAM" id="SSF48371">
    <property type="entry name" value="ARM repeat"/>
    <property type="match status" value="1"/>
</dbReference>
<protein>
    <submittedName>
        <fullName evidence="3">MerR family transcriptional regulator</fullName>
    </submittedName>
</protein>
<evidence type="ECO:0000256" key="1">
    <source>
        <dbReference type="ARBA" id="ARBA00023125"/>
    </source>
</evidence>
<sequence>MLIGEVSQHSGVSTRMLRHYESLGLVTPTGRTPGGYREYSRADIQRILHVESLRSLGLSLRDVQRALDDPAFAPSTLFADLIRRTRQRIDREQELLARLRKVEASDPAQWGDVLSIIKLLRALGSEHPALRQQAVLSATHRARFPVEVLAESALAEPDPNVAGALMWALARAGVDGLAGVAPGLAAPDAATRRRAAEAIAAVPGPEAIGLLEVALADTDDRVRARAALELGARGQLAALPTLIDMVIEGVSDVEAAEKLGALAVSPSTAEQIVGTLVAALGSDPGPRERLRLAQALAEIPGAAPARELVRMTQDDDRSVALTAMAILADRDPPERGARSPGK</sequence>
<dbReference type="InterPro" id="IPR011989">
    <property type="entry name" value="ARM-like"/>
</dbReference>
<reference evidence="3" key="1">
    <citation type="submission" date="2020-09" db="EMBL/GenBank/DDBJ databases">
        <title>Hoyosella lacisalsi sp. nov., a halotolerant actinobacterium isolated from soil of Lake Gudzhirganskoe.</title>
        <authorList>
            <person name="Yang Q."/>
            <person name="Guo P.Y."/>
            <person name="Liu S.W."/>
            <person name="Li F.N."/>
            <person name="Sun C.H."/>
        </authorList>
    </citation>
    <scope>NUCLEOTIDE SEQUENCE</scope>
    <source>
        <strain evidence="3">G463</strain>
    </source>
</reference>
<accession>A0A927PL40</accession>